<dbReference type="SUPFAM" id="SSF47413">
    <property type="entry name" value="lambda repressor-like DNA-binding domains"/>
    <property type="match status" value="1"/>
</dbReference>
<dbReference type="GO" id="GO:0005829">
    <property type="term" value="C:cytosol"/>
    <property type="evidence" value="ECO:0007669"/>
    <property type="project" value="TreeGrafter"/>
</dbReference>
<dbReference type="RefSeq" id="WP_118335852.1">
    <property type="nucleotide sequence ID" value="NZ_AP025567.1"/>
</dbReference>
<dbReference type="InterPro" id="IPR010982">
    <property type="entry name" value="Lambda_DNA-bd_dom_sf"/>
</dbReference>
<dbReference type="PROSITE" id="PS50943">
    <property type="entry name" value="HTH_CROC1"/>
    <property type="match status" value="1"/>
</dbReference>
<protein>
    <submittedName>
        <fullName evidence="3">XRE family transcriptional regulator</fullName>
    </submittedName>
</protein>
<evidence type="ECO:0000313" key="4">
    <source>
        <dbReference type="Proteomes" id="UP000284841"/>
    </source>
</evidence>
<keyword evidence="4" id="KW-1185">Reference proteome</keyword>
<keyword evidence="1" id="KW-0238">DNA-binding</keyword>
<comment type="caution">
    <text evidence="3">The sequence shown here is derived from an EMBL/GenBank/DDBJ whole genome shotgun (WGS) entry which is preliminary data.</text>
</comment>
<evidence type="ECO:0000256" key="1">
    <source>
        <dbReference type="ARBA" id="ARBA00023125"/>
    </source>
</evidence>
<reference evidence="3 4" key="1">
    <citation type="submission" date="2018-08" db="EMBL/GenBank/DDBJ databases">
        <title>A genome reference for cultivated species of the human gut microbiota.</title>
        <authorList>
            <person name="Zou Y."/>
            <person name="Xue W."/>
            <person name="Luo G."/>
        </authorList>
    </citation>
    <scope>NUCLEOTIDE SEQUENCE [LARGE SCALE GENOMIC DNA]</scope>
    <source>
        <strain evidence="3 4">AM07-24</strain>
    </source>
</reference>
<dbReference type="GO" id="GO:0003700">
    <property type="term" value="F:DNA-binding transcription factor activity"/>
    <property type="evidence" value="ECO:0007669"/>
    <property type="project" value="TreeGrafter"/>
</dbReference>
<name>A0A415E1B0_9FIRM</name>
<dbReference type="STRING" id="1776384.GCA_900086585_00927"/>
<accession>A0A415E1B0</accession>
<dbReference type="EMBL" id="QRMS01000003">
    <property type="protein sequence ID" value="RHJ87373.1"/>
    <property type="molecule type" value="Genomic_DNA"/>
</dbReference>
<dbReference type="InterPro" id="IPR001387">
    <property type="entry name" value="Cro/C1-type_HTH"/>
</dbReference>
<dbReference type="Gene3D" id="1.10.260.40">
    <property type="entry name" value="lambda repressor-like DNA-binding domains"/>
    <property type="match status" value="1"/>
</dbReference>
<dbReference type="PANTHER" id="PTHR46797:SF1">
    <property type="entry name" value="METHYLPHOSPHONATE SYNTHASE"/>
    <property type="match status" value="1"/>
</dbReference>
<dbReference type="CDD" id="cd00093">
    <property type="entry name" value="HTH_XRE"/>
    <property type="match status" value="1"/>
</dbReference>
<feature type="domain" description="HTH cro/C1-type" evidence="2">
    <location>
        <begin position="5"/>
        <end position="60"/>
    </location>
</feature>
<gene>
    <name evidence="3" type="ORF">DW099_11795</name>
</gene>
<dbReference type="AlphaFoldDB" id="A0A415E1B0"/>
<dbReference type="InterPro" id="IPR050807">
    <property type="entry name" value="TransReg_Diox_bact_type"/>
</dbReference>
<dbReference type="SMART" id="SM00530">
    <property type="entry name" value="HTH_XRE"/>
    <property type="match status" value="1"/>
</dbReference>
<evidence type="ECO:0000259" key="2">
    <source>
        <dbReference type="PROSITE" id="PS50943"/>
    </source>
</evidence>
<dbReference type="GO" id="GO:0003677">
    <property type="term" value="F:DNA binding"/>
    <property type="evidence" value="ECO:0007669"/>
    <property type="project" value="UniProtKB-KW"/>
</dbReference>
<sequence>MKYKIKEIRRDKEMTLGELAEKAKIAPPLLSALENGKLKFVTTETLLNVANALETSVDDLFCL</sequence>
<evidence type="ECO:0000313" key="3">
    <source>
        <dbReference type="EMBL" id="RHJ87373.1"/>
    </source>
</evidence>
<organism evidence="3 4">
    <name type="scientific">Emergencia timonensis</name>
    <dbReference type="NCBI Taxonomy" id="1776384"/>
    <lineage>
        <taxon>Bacteria</taxon>
        <taxon>Bacillati</taxon>
        <taxon>Bacillota</taxon>
        <taxon>Clostridia</taxon>
        <taxon>Peptostreptococcales</taxon>
        <taxon>Anaerovoracaceae</taxon>
        <taxon>Emergencia</taxon>
    </lineage>
</organism>
<dbReference type="OrthoDB" id="6386941at2"/>
<dbReference type="Proteomes" id="UP000284841">
    <property type="component" value="Unassembled WGS sequence"/>
</dbReference>
<dbReference type="Pfam" id="PF13443">
    <property type="entry name" value="HTH_26"/>
    <property type="match status" value="1"/>
</dbReference>
<proteinExistence type="predicted"/>
<dbReference type="PANTHER" id="PTHR46797">
    <property type="entry name" value="HTH-TYPE TRANSCRIPTIONAL REGULATOR"/>
    <property type="match status" value="1"/>
</dbReference>